<dbReference type="EMBL" id="BPQB01000015">
    <property type="protein sequence ID" value="GJE90003.1"/>
    <property type="molecule type" value="Genomic_DNA"/>
</dbReference>
<evidence type="ECO:0000313" key="3">
    <source>
        <dbReference type="Proteomes" id="UP000703269"/>
    </source>
</evidence>
<gene>
    <name evidence="2" type="ORF">PsYK624_061240</name>
</gene>
<feature type="compositionally biased region" description="Pro residues" evidence="1">
    <location>
        <begin position="63"/>
        <end position="72"/>
    </location>
</feature>
<sequence length="339" mass="37541">MSSRNWLNWPVNSNQKDRRDEEDRRDEVDRRDEGGHPQPPRHSQHTQPPVRSQHAQPRSHLPPSQPAPPPYDPRQTQKHVYQSQPYVQPQPQQAANYRTPQAYGGSVRDSERVNRQFTAAGPAPAHHHGVPAMEAWVDYQPRHATSEHPATGGALHAPRGALVAHAQEDRGRSLQETYAATGLVTASRGVPATENRADNHSGRSSYPHTSPAVDTEPSAHRLRIHFTGEAERQLVELEQKDPRYRGSAREQHENAIVEYAKKHKPGAKRANVRKVAHVGGTNSAEGEHQTVSFKGGPGEDGKGVHIPMPPRSLGRDVAGPSAPPTTRELPNAATYRQHR</sequence>
<dbReference type="Proteomes" id="UP000703269">
    <property type="component" value="Unassembled WGS sequence"/>
</dbReference>
<feature type="compositionally biased region" description="Polar residues" evidence="1">
    <location>
        <begin position="1"/>
        <end position="14"/>
    </location>
</feature>
<feature type="compositionally biased region" description="Polar residues" evidence="1">
    <location>
        <begin position="280"/>
        <end position="292"/>
    </location>
</feature>
<feature type="compositionally biased region" description="Low complexity" evidence="1">
    <location>
        <begin position="80"/>
        <end position="93"/>
    </location>
</feature>
<feature type="region of interest" description="Disordered" evidence="1">
    <location>
        <begin position="185"/>
        <end position="217"/>
    </location>
</feature>
<feature type="compositionally biased region" description="Basic and acidic residues" evidence="1">
    <location>
        <begin position="15"/>
        <end position="35"/>
    </location>
</feature>
<reference evidence="2 3" key="1">
    <citation type="submission" date="2021-08" db="EMBL/GenBank/DDBJ databases">
        <title>Draft Genome Sequence of Phanerochaete sordida strain YK-624.</title>
        <authorList>
            <person name="Mori T."/>
            <person name="Dohra H."/>
            <person name="Suzuki T."/>
            <person name="Kawagishi H."/>
            <person name="Hirai H."/>
        </authorList>
    </citation>
    <scope>NUCLEOTIDE SEQUENCE [LARGE SCALE GENOMIC DNA]</scope>
    <source>
        <strain evidence="2 3">YK-624</strain>
    </source>
</reference>
<comment type="caution">
    <text evidence="2">The sequence shown here is derived from an EMBL/GenBank/DDBJ whole genome shotgun (WGS) entry which is preliminary data.</text>
</comment>
<accession>A0A9P3G679</accession>
<evidence type="ECO:0000256" key="1">
    <source>
        <dbReference type="SAM" id="MobiDB-lite"/>
    </source>
</evidence>
<keyword evidence="3" id="KW-1185">Reference proteome</keyword>
<evidence type="ECO:0000313" key="2">
    <source>
        <dbReference type="EMBL" id="GJE90003.1"/>
    </source>
</evidence>
<feature type="compositionally biased region" description="Polar residues" evidence="1">
    <location>
        <begin position="45"/>
        <end position="56"/>
    </location>
</feature>
<dbReference type="AlphaFoldDB" id="A0A9P3G679"/>
<dbReference type="OrthoDB" id="3022201at2759"/>
<proteinExistence type="predicted"/>
<feature type="region of interest" description="Disordered" evidence="1">
    <location>
        <begin position="1"/>
        <end position="112"/>
    </location>
</feature>
<protein>
    <submittedName>
        <fullName evidence="2">Uncharacterized protein</fullName>
    </submittedName>
</protein>
<feature type="region of interest" description="Disordered" evidence="1">
    <location>
        <begin position="280"/>
        <end position="339"/>
    </location>
</feature>
<organism evidence="2 3">
    <name type="scientific">Phanerochaete sordida</name>
    <dbReference type="NCBI Taxonomy" id="48140"/>
    <lineage>
        <taxon>Eukaryota</taxon>
        <taxon>Fungi</taxon>
        <taxon>Dikarya</taxon>
        <taxon>Basidiomycota</taxon>
        <taxon>Agaricomycotina</taxon>
        <taxon>Agaricomycetes</taxon>
        <taxon>Polyporales</taxon>
        <taxon>Phanerochaetaceae</taxon>
        <taxon>Phanerochaete</taxon>
    </lineage>
</organism>
<name>A0A9P3G679_9APHY</name>